<organism evidence="5 6">
    <name type="scientific">Pythium oligandrum</name>
    <name type="common">Mycoparasitic fungus</name>
    <dbReference type="NCBI Taxonomy" id="41045"/>
    <lineage>
        <taxon>Eukaryota</taxon>
        <taxon>Sar</taxon>
        <taxon>Stramenopiles</taxon>
        <taxon>Oomycota</taxon>
        <taxon>Peronosporomycetes</taxon>
        <taxon>Pythiales</taxon>
        <taxon>Pythiaceae</taxon>
        <taxon>Pythium</taxon>
    </lineage>
</organism>
<dbReference type="OrthoDB" id="75078at2759"/>
<dbReference type="GO" id="GO:0016791">
    <property type="term" value="F:phosphatase activity"/>
    <property type="evidence" value="ECO:0007669"/>
    <property type="project" value="TreeGrafter"/>
</dbReference>
<dbReference type="InterPro" id="IPR050645">
    <property type="entry name" value="Histidine_acid_phosphatase"/>
</dbReference>
<reference evidence="5" key="1">
    <citation type="submission" date="2019-03" db="EMBL/GenBank/DDBJ databases">
        <title>Long read genome sequence of the mycoparasitic Pythium oligandrum ATCC 38472 isolated from sugarbeet rhizosphere.</title>
        <authorList>
            <person name="Gaulin E."/>
        </authorList>
    </citation>
    <scope>NUCLEOTIDE SEQUENCE</scope>
    <source>
        <strain evidence="5">ATCC 38472_TT</strain>
    </source>
</reference>
<dbReference type="AlphaFoldDB" id="A0A8K1C4U9"/>
<comment type="similarity">
    <text evidence="1">Belongs to the histidine acid phosphatase family.</text>
</comment>
<dbReference type="InterPro" id="IPR000560">
    <property type="entry name" value="His_Pase_clade-2"/>
</dbReference>
<dbReference type="PROSITE" id="PS00616">
    <property type="entry name" value="HIS_ACID_PHOSPHAT_1"/>
    <property type="match status" value="1"/>
</dbReference>
<evidence type="ECO:0000256" key="4">
    <source>
        <dbReference type="SAM" id="SignalP"/>
    </source>
</evidence>
<keyword evidence="3" id="KW-1133">Transmembrane helix</keyword>
<feature type="signal peptide" evidence="4">
    <location>
        <begin position="1"/>
        <end position="19"/>
    </location>
</feature>
<keyword evidence="2" id="KW-0378">Hydrolase</keyword>
<dbReference type="InterPro" id="IPR029033">
    <property type="entry name" value="His_PPase_superfam"/>
</dbReference>
<proteinExistence type="inferred from homology"/>
<evidence type="ECO:0000256" key="2">
    <source>
        <dbReference type="ARBA" id="ARBA00022801"/>
    </source>
</evidence>
<evidence type="ECO:0000256" key="1">
    <source>
        <dbReference type="ARBA" id="ARBA00005375"/>
    </source>
</evidence>
<dbReference type="Gene3D" id="3.40.50.1240">
    <property type="entry name" value="Phosphoglycerate mutase-like"/>
    <property type="match status" value="1"/>
</dbReference>
<keyword evidence="6" id="KW-1185">Reference proteome</keyword>
<dbReference type="InterPro" id="IPR033379">
    <property type="entry name" value="Acid_Pase_AS"/>
</dbReference>
<dbReference type="SUPFAM" id="SSF53254">
    <property type="entry name" value="Phosphoglycerate mutase-like"/>
    <property type="match status" value="1"/>
</dbReference>
<feature type="chain" id="PRO_5035456437" description="Acid phosphatase" evidence="4">
    <location>
        <begin position="20"/>
        <end position="541"/>
    </location>
</feature>
<evidence type="ECO:0000256" key="3">
    <source>
        <dbReference type="SAM" id="Phobius"/>
    </source>
</evidence>
<evidence type="ECO:0000313" key="6">
    <source>
        <dbReference type="Proteomes" id="UP000794436"/>
    </source>
</evidence>
<comment type="caution">
    <text evidence="5">The sequence shown here is derived from an EMBL/GenBank/DDBJ whole genome shotgun (WGS) entry which is preliminary data.</text>
</comment>
<keyword evidence="4" id="KW-0732">Signal</keyword>
<name>A0A8K1C4U9_PYTOL</name>
<feature type="transmembrane region" description="Helical" evidence="3">
    <location>
        <begin position="491"/>
        <end position="513"/>
    </location>
</feature>
<dbReference type="Pfam" id="PF00328">
    <property type="entry name" value="His_Phos_2"/>
    <property type="match status" value="1"/>
</dbReference>
<sequence length="541" mass="59696">MRLTYVASFAAVLVGSAAATLRQVVVVSRHGVRGPYGMGADTPSEELIKKYVRNPAIDLPLSAKAWGTAETEDPSEIVSPKLTKHGYRVVERMGEYFRQHLYRDFLDDTTCPQAYAYADANQRDNLTAEALLGGSFPACKEIVPTTEGTRLLFEQGQDPTATCPVCSRTVYEGIAGAPDCRYLIQESREEIEELNSILDCCAPAACVSEGGNDTNASTCSFFDIPTTWNGAFYQPWKDPLSSADYFSEFLLLQALNNMTLPAELPFEKILSLSKIHEAHMDLVTNEVNSANFGATLLAHMTASFEQTATEKAIPLPDGEGPTLTQSLDNRFLLYTAHDINILYLRNLLRLQWLTDGWHPHQATLGGMLIFELHTSTDESPELKVARKLKAGVKQEDYYVKAYFVTASPQQMRNEEVLSASNPPYVVPVMIPLCSDDVILPNGTIEVRCPFKTFKSLIGRTLKKECVADTLRPFVKSLSDNGSDPSDNSGGVIHLSTLLWVVFGVLIASFLVIVGRHFLIRRRHPAGVQKAEYGTVPQVSSE</sequence>
<keyword evidence="3" id="KW-0472">Membrane</keyword>
<keyword evidence="3" id="KW-0812">Transmembrane</keyword>
<protein>
    <recommendedName>
        <fullName evidence="7">Acid phosphatase</fullName>
    </recommendedName>
</protein>
<dbReference type="PANTHER" id="PTHR11567:SF110">
    <property type="entry name" value="2-PHOSPHOXYLOSE PHOSPHATASE 1"/>
    <property type="match status" value="1"/>
</dbReference>
<dbReference type="PANTHER" id="PTHR11567">
    <property type="entry name" value="ACID PHOSPHATASE-RELATED"/>
    <property type="match status" value="1"/>
</dbReference>
<evidence type="ECO:0000313" key="5">
    <source>
        <dbReference type="EMBL" id="TMW56571.1"/>
    </source>
</evidence>
<gene>
    <name evidence="5" type="ORF">Poli38472_006581</name>
</gene>
<dbReference type="EMBL" id="SPLM01000145">
    <property type="protein sequence ID" value="TMW56571.1"/>
    <property type="molecule type" value="Genomic_DNA"/>
</dbReference>
<evidence type="ECO:0008006" key="7">
    <source>
        <dbReference type="Google" id="ProtNLM"/>
    </source>
</evidence>
<dbReference type="Proteomes" id="UP000794436">
    <property type="component" value="Unassembled WGS sequence"/>
</dbReference>
<accession>A0A8K1C4U9</accession>